<comment type="caution">
    <text evidence="4">The sequence shown here is derived from an EMBL/GenBank/DDBJ whole genome shotgun (WGS) entry which is preliminary data.</text>
</comment>
<dbReference type="Gene3D" id="1.25.40.10">
    <property type="entry name" value="Tetratricopeptide repeat domain"/>
    <property type="match status" value="1"/>
</dbReference>
<reference evidence="4 5" key="1">
    <citation type="submission" date="2014-12" db="EMBL/GenBank/DDBJ databases">
        <title>Genome assembly of Enhygromyxa salina DSM 15201.</title>
        <authorList>
            <person name="Sharma G."/>
            <person name="Subramanian S."/>
        </authorList>
    </citation>
    <scope>NUCLEOTIDE SEQUENCE [LARGE SCALE GENOMIC DNA]</scope>
    <source>
        <strain evidence="4 5">DSM 15201</strain>
    </source>
</reference>
<sequence>MQPSAATTPTQVWLPELVPGPHTIGYRQQWFEDPTRSLLDPNTGEQTKRPILISVWYPSQAGGPPSGDAMLVDDYLRVDVADAGPWRQRLEQHVQRVRDEEVFDGAPTSELAALATMARRDAIWANGSFPIILAHPGLGASFADNFVLWEYLASHGFVVVSGAFLDASGLGSGIEWDPSTSIADLDRMFEAAAAWPGVDATRAVVIGHSYGAQAALAYAMAGRDLVAVISLDSTLEYANPDEPWYERPEPARYLGQRDKLRIPALIIHAGGNTGYVEGLTHAARTLISRPGLRHNDFIAHGGILRAAHTKHADPSVREGFVEVADAVREFLSRVTATSKDGPALPTPPGWTLLAATPPPADLALVLGWIRELGPAAAYDRCAAQDGCEAEPLLNDAGYVLARAGSTALAEQVFATIVERVPESWNAWDSWAEFAEQQGMTAAAIQRYRKALELVRVVEQVESDPKGVSHSARIEARLSDLEAAANR</sequence>
<evidence type="ECO:0000256" key="3">
    <source>
        <dbReference type="ARBA" id="ARBA00023098"/>
    </source>
</evidence>
<organism evidence="4 5">
    <name type="scientific">Enhygromyxa salina</name>
    <dbReference type="NCBI Taxonomy" id="215803"/>
    <lineage>
        <taxon>Bacteria</taxon>
        <taxon>Pseudomonadati</taxon>
        <taxon>Myxococcota</taxon>
        <taxon>Polyangia</taxon>
        <taxon>Nannocystales</taxon>
        <taxon>Nannocystaceae</taxon>
        <taxon>Enhygromyxa</taxon>
    </lineage>
</organism>
<proteinExistence type="predicted"/>
<gene>
    <name evidence="4" type="ORF">DB30_02671</name>
</gene>
<dbReference type="GO" id="GO:0003847">
    <property type="term" value="F:1-alkyl-2-acetylglycerophosphocholine esterase activity"/>
    <property type="evidence" value="ECO:0007669"/>
    <property type="project" value="TreeGrafter"/>
</dbReference>
<keyword evidence="3" id="KW-0443">Lipid metabolism</keyword>
<dbReference type="EMBL" id="JMCC02000002">
    <property type="protein sequence ID" value="KIG19390.1"/>
    <property type="molecule type" value="Genomic_DNA"/>
</dbReference>
<keyword evidence="1" id="KW-0378">Hydrolase</keyword>
<dbReference type="PANTHER" id="PTHR10272:SF0">
    <property type="entry name" value="PLATELET-ACTIVATING FACTOR ACETYLHYDROLASE"/>
    <property type="match status" value="1"/>
</dbReference>
<evidence type="ECO:0000313" key="5">
    <source>
        <dbReference type="Proteomes" id="UP000031599"/>
    </source>
</evidence>
<dbReference type="SUPFAM" id="SSF48452">
    <property type="entry name" value="TPR-like"/>
    <property type="match status" value="1"/>
</dbReference>
<dbReference type="AlphaFoldDB" id="A0A0C2DD80"/>
<evidence type="ECO:0000256" key="2">
    <source>
        <dbReference type="ARBA" id="ARBA00022963"/>
    </source>
</evidence>
<evidence type="ECO:0000256" key="1">
    <source>
        <dbReference type="ARBA" id="ARBA00022801"/>
    </source>
</evidence>
<name>A0A0C2DD80_9BACT</name>
<dbReference type="GO" id="GO:0016042">
    <property type="term" value="P:lipid catabolic process"/>
    <property type="evidence" value="ECO:0007669"/>
    <property type="project" value="UniProtKB-KW"/>
</dbReference>
<dbReference type="Gene3D" id="3.40.50.1820">
    <property type="entry name" value="alpha/beta hydrolase"/>
    <property type="match status" value="2"/>
</dbReference>
<dbReference type="InterPro" id="IPR029058">
    <property type="entry name" value="AB_hydrolase_fold"/>
</dbReference>
<protein>
    <recommendedName>
        <fullName evidence="6">Alpha/beta hydrolase family protein</fullName>
    </recommendedName>
</protein>
<dbReference type="PANTHER" id="PTHR10272">
    <property type="entry name" value="PLATELET-ACTIVATING FACTOR ACETYLHYDROLASE"/>
    <property type="match status" value="1"/>
</dbReference>
<evidence type="ECO:0008006" key="6">
    <source>
        <dbReference type="Google" id="ProtNLM"/>
    </source>
</evidence>
<evidence type="ECO:0000313" key="4">
    <source>
        <dbReference type="EMBL" id="KIG19390.1"/>
    </source>
</evidence>
<dbReference type="SUPFAM" id="SSF53474">
    <property type="entry name" value="alpha/beta-Hydrolases"/>
    <property type="match status" value="1"/>
</dbReference>
<dbReference type="Proteomes" id="UP000031599">
    <property type="component" value="Unassembled WGS sequence"/>
</dbReference>
<dbReference type="RefSeq" id="WP_165703576.1">
    <property type="nucleotide sequence ID" value="NZ_JMCC02000002.1"/>
</dbReference>
<dbReference type="InterPro" id="IPR011990">
    <property type="entry name" value="TPR-like_helical_dom_sf"/>
</dbReference>
<accession>A0A0C2DD80</accession>
<keyword evidence="2" id="KW-0442">Lipid degradation</keyword>